<reference evidence="2 3" key="1">
    <citation type="submission" date="2013-11" db="EMBL/GenBank/DDBJ databases">
        <title>The Genome Sequence of Phytophthora parasitica P1976.</title>
        <authorList>
            <consortium name="The Broad Institute Genomics Platform"/>
            <person name="Russ C."/>
            <person name="Tyler B."/>
            <person name="Panabieres F."/>
            <person name="Shan W."/>
            <person name="Tripathy S."/>
            <person name="Grunwald N."/>
            <person name="Machado M."/>
            <person name="Johnson C.S."/>
            <person name="Walker B."/>
            <person name="Young S."/>
            <person name="Zeng Q."/>
            <person name="Gargeya S."/>
            <person name="Fitzgerald M."/>
            <person name="Haas B."/>
            <person name="Abouelleil A."/>
            <person name="Allen A.W."/>
            <person name="Alvarado L."/>
            <person name="Arachchi H.M."/>
            <person name="Berlin A.M."/>
            <person name="Chapman S.B."/>
            <person name="Gainer-Dewar J."/>
            <person name="Goldberg J."/>
            <person name="Griggs A."/>
            <person name="Gujja S."/>
            <person name="Hansen M."/>
            <person name="Howarth C."/>
            <person name="Imamovic A."/>
            <person name="Ireland A."/>
            <person name="Larimer J."/>
            <person name="McCowan C."/>
            <person name="Murphy C."/>
            <person name="Pearson M."/>
            <person name="Poon T.W."/>
            <person name="Priest M."/>
            <person name="Roberts A."/>
            <person name="Saif S."/>
            <person name="Shea T."/>
            <person name="Sisk P."/>
            <person name="Sykes S."/>
            <person name="Wortman J."/>
            <person name="Nusbaum C."/>
            <person name="Birren B."/>
        </authorList>
    </citation>
    <scope>NUCLEOTIDE SEQUENCE [LARGE SCALE GENOMIC DNA]</scope>
    <source>
        <strain evidence="2 3">P1976</strain>
    </source>
</reference>
<protein>
    <submittedName>
        <fullName evidence="2">Uncharacterized protein</fullName>
    </submittedName>
</protein>
<evidence type="ECO:0000256" key="1">
    <source>
        <dbReference type="SAM" id="MobiDB-lite"/>
    </source>
</evidence>
<dbReference type="Proteomes" id="UP000028582">
    <property type="component" value="Unassembled WGS sequence"/>
</dbReference>
<feature type="region of interest" description="Disordered" evidence="1">
    <location>
        <begin position="81"/>
        <end position="100"/>
    </location>
</feature>
<dbReference type="AlphaFoldDB" id="A0A080Z2I9"/>
<sequence>MWRGTRAEGGFALCQFKARRFFPLNTATTAGYGGSHAHGLVLAEAPASRMPNPDWEHRGAVPLLHLPRQLSYLTSVHVPQRRHERIGHDRHRQQTDYVTY</sequence>
<proteinExistence type="predicted"/>
<organism evidence="2 3">
    <name type="scientific">Phytophthora nicotianae P1976</name>
    <dbReference type="NCBI Taxonomy" id="1317066"/>
    <lineage>
        <taxon>Eukaryota</taxon>
        <taxon>Sar</taxon>
        <taxon>Stramenopiles</taxon>
        <taxon>Oomycota</taxon>
        <taxon>Peronosporomycetes</taxon>
        <taxon>Peronosporales</taxon>
        <taxon>Peronosporaceae</taxon>
        <taxon>Phytophthora</taxon>
    </lineage>
</organism>
<feature type="compositionally biased region" description="Basic residues" evidence="1">
    <location>
        <begin position="81"/>
        <end position="91"/>
    </location>
</feature>
<evidence type="ECO:0000313" key="2">
    <source>
        <dbReference type="EMBL" id="ETO60850.1"/>
    </source>
</evidence>
<name>A0A080Z2I9_PHYNI</name>
<accession>A0A080Z2I9</accession>
<dbReference type="EMBL" id="ANJA01003870">
    <property type="protein sequence ID" value="ETO60850.1"/>
    <property type="molecule type" value="Genomic_DNA"/>
</dbReference>
<gene>
    <name evidence="2" type="ORF">F444_21019</name>
</gene>
<comment type="caution">
    <text evidence="2">The sequence shown here is derived from an EMBL/GenBank/DDBJ whole genome shotgun (WGS) entry which is preliminary data.</text>
</comment>
<evidence type="ECO:0000313" key="3">
    <source>
        <dbReference type="Proteomes" id="UP000028582"/>
    </source>
</evidence>